<comment type="caution">
    <text evidence="1">The sequence shown here is derived from an EMBL/GenBank/DDBJ whole genome shotgun (WGS) entry which is preliminary data.</text>
</comment>
<keyword evidence="2" id="KW-1185">Reference proteome</keyword>
<reference evidence="1 2" key="1">
    <citation type="journal article" date="2023" name="IMA Fungus">
        <title>Comparative genomic study of the Penicillium genus elucidates a diverse pangenome and 15 lateral gene transfer events.</title>
        <authorList>
            <person name="Petersen C."/>
            <person name="Sorensen T."/>
            <person name="Nielsen M.R."/>
            <person name="Sondergaard T.E."/>
            <person name="Sorensen J.L."/>
            <person name="Fitzpatrick D.A."/>
            <person name="Frisvad J.C."/>
            <person name="Nielsen K.L."/>
        </authorList>
    </citation>
    <scope>NUCLEOTIDE SEQUENCE [LARGE SCALE GENOMIC DNA]</scope>
    <source>
        <strain evidence="1 2">IBT 35679</strain>
    </source>
</reference>
<accession>A0AAD6CLQ6</accession>
<evidence type="ECO:0000313" key="1">
    <source>
        <dbReference type="EMBL" id="KAJ5525819.1"/>
    </source>
</evidence>
<evidence type="ECO:0000313" key="2">
    <source>
        <dbReference type="Proteomes" id="UP001220324"/>
    </source>
</evidence>
<proteinExistence type="predicted"/>
<dbReference type="EMBL" id="JAQIZZ010000008">
    <property type="protein sequence ID" value="KAJ5525819.1"/>
    <property type="molecule type" value="Genomic_DNA"/>
</dbReference>
<dbReference type="InterPro" id="IPR025332">
    <property type="entry name" value="DUF4238"/>
</dbReference>
<sequence>MRIERLFSVLEGKTSRIFVNIRNAVQEHLDHVDILEEDIHILTKFMVISLRRSKRYRDDVKSPFRENDFMFQRKFEASRKHGRSHDPGDVWLEQLLYLLEASHEELLADAEHNDDISSNAAAKTYKYFVEKYTLQIWRAADR</sequence>
<dbReference type="Proteomes" id="UP001220324">
    <property type="component" value="Unassembled WGS sequence"/>
</dbReference>
<dbReference type="Pfam" id="PF14022">
    <property type="entry name" value="DUF4238"/>
    <property type="match status" value="1"/>
</dbReference>
<organism evidence="1 2">
    <name type="scientific">Penicillium frequentans</name>
    <dbReference type="NCBI Taxonomy" id="3151616"/>
    <lineage>
        <taxon>Eukaryota</taxon>
        <taxon>Fungi</taxon>
        <taxon>Dikarya</taxon>
        <taxon>Ascomycota</taxon>
        <taxon>Pezizomycotina</taxon>
        <taxon>Eurotiomycetes</taxon>
        <taxon>Eurotiomycetidae</taxon>
        <taxon>Eurotiales</taxon>
        <taxon>Aspergillaceae</taxon>
        <taxon>Penicillium</taxon>
    </lineage>
</organism>
<name>A0AAD6CLQ6_9EURO</name>
<dbReference type="AlphaFoldDB" id="A0AAD6CLQ6"/>
<gene>
    <name evidence="1" type="ORF">N7494_012469</name>
</gene>
<protein>
    <submittedName>
        <fullName evidence="1">Uncharacterized protein</fullName>
    </submittedName>
</protein>